<dbReference type="EMBL" id="KB312122">
    <property type="protein sequence ID" value="ELT87832.1"/>
    <property type="molecule type" value="Genomic_DNA"/>
</dbReference>
<reference evidence="3" key="3">
    <citation type="submission" date="2015-06" db="UniProtKB">
        <authorList>
            <consortium name="EnsemblMetazoa"/>
        </authorList>
    </citation>
    <scope>IDENTIFICATION</scope>
</reference>
<dbReference type="HOGENOM" id="CLU_1385386_0_0_1"/>
<accession>R7T4C5</accession>
<feature type="region of interest" description="Disordered" evidence="1">
    <location>
        <begin position="1"/>
        <end position="46"/>
    </location>
</feature>
<protein>
    <submittedName>
        <fullName evidence="2 3">Uncharacterized protein</fullName>
    </submittedName>
</protein>
<evidence type="ECO:0000313" key="2">
    <source>
        <dbReference type="EMBL" id="ELT87832.1"/>
    </source>
</evidence>
<reference evidence="2 4" key="2">
    <citation type="journal article" date="2013" name="Nature">
        <title>Insights into bilaterian evolution from three spiralian genomes.</title>
        <authorList>
            <person name="Simakov O."/>
            <person name="Marletaz F."/>
            <person name="Cho S.J."/>
            <person name="Edsinger-Gonzales E."/>
            <person name="Havlak P."/>
            <person name="Hellsten U."/>
            <person name="Kuo D.H."/>
            <person name="Larsson T."/>
            <person name="Lv J."/>
            <person name="Arendt D."/>
            <person name="Savage R."/>
            <person name="Osoegawa K."/>
            <person name="de Jong P."/>
            <person name="Grimwood J."/>
            <person name="Chapman J.A."/>
            <person name="Shapiro H."/>
            <person name="Aerts A."/>
            <person name="Otillar R.P."/>
            <person name="Terry A.Y."/>
            <person name="Boore J.L."/>
            <person name="Grigoriev I.V."/>
            <person name="Lindberg D.R."/>
            <person name="Seaver E.C."/>
            <person name="Weisblat D.A."/>
            <person name="Putnam N.H."/>
            <person name="Rokhsar D.S."/>
        </authorList>
    </citation>
    <scope>NUCLEOTIDE SEQUENCE</scope>
    <source>
        <strain evidence="2 4">I ESC-2004</strain>
    </source>
</reference>
<evidence type="ECO:0000256" key="1">
    <source>
        <dbReference type="SAM" id="MobiDB-lite"/>
    </source>
</evidence>
<dbReference type="AlphaFoldDB" id="R7T4C5"/>
<dbReference type="EnsemblMetazoa" id="CapteT201761">
    <property type="protein sequence ID" value="CapteP201761"/>
    <property type="gene ID" value="CapteG201761"/>
</dbReference>
<organism evidence="2">
    <name type="scientific">Capitella teleta</name>
    <name type="common">Polychaete worm</name>
    <dbReference type="NCBI Taxonomy" id="283909"/>
    <lineage>
        <taxon>Eukaryota</taxon>
        <taxon>Metazoa</taxon>
        <taxon>Spiralia</taxon>
        <taxon>Lophotrochozoa</taxon>
        <taxon>Annelida</taxon>
        <taxon>Polychaeta</taxon>
        <taxon>Sedentaria</taxon>
        <taxon>Scolecida</taxon>
        <taxon>Capitellidae</taxon>
        <taxon>Capitella</taxon>
    </lineage>
</organism>
<dbReference type="OrthoDB" id="10072098at2759"/>
<proteinExistence type="predicted"/>
<keyword evidence="4" id="KW-1185">Reference proteome</keyword>
<sequence>MSSDAKKKKNPKHSPSTPQGAQGKDHQRRYRTERRGQENVFREETRQNSARLLEVNVHQTVYTTRLGSLMASHPRGCTRCMQHMKQWRLVAHAEVLRWTRQSEADIRSRLMSRFRKPREASLTPSATHWSDEDEAALINAAELTGAAIGTAAWVTNVGNERGENLMGVLTAAEREGLAQMMSGIVQQYADQGHPEYS</sequence>
<evidence type="ECO:0000313" key="4">
    <source>
        <dbReference type="Proteomes" id="UP000014760"/>
    </source>
</evidence>
<reference evidence="4" key="1">
    <citation type="submission" date="2012-12" db="EMBL/GenBank/DDBJ databases">
        <authorList>
            <person name="Hellsten U."/>
            <person name="Grimwood J."/>
            <person name="Chapman J.A."/>
            <person name="Shapiro H."/>
            <person name="Aerts A."/>
            <person name="Otillar R.P."/>
            <person name="Terry A.Y."/>
            <person name="Boore J.L."/>
            <person name="Simakov O."/>
            <person name="Marletaz F."/>
            <person name="Cho S.-J."/>
            <person name="Edsinger-Gonzales E."/>
            <person name="Havlak P."/>
            <person name="Kuo D.-H."/>
            <person name="Larsson T."/>
            <person name="Lv J."/>
            <person name="Arendt D."/>
            <person name="Savage R."/>
            <person name="Osoegawa K."/>
            <person name="de Jong P."/>
            <person name="Lindberg D.R."/>
            <person name="Seaver E.C."/>
            <person name="Weisblat D.A."/>
            <person name="Putnam N.H."/>
            <person name="Grigoriev I.V."/>
            <person name="Rokhsar D.S."/>
        </authorList>
    </citation>
    <scope>NUCLEOTIDE SEQUENCE</scope>
    <source>
        <strain evidence="4">I ESC-2004</strain>
    </source>
</reference>
<evidence type="ECO:0000313" key="3">
    <source>
        <dbReference type="EnsemblMetazoa" id="CapteP201761"/>
    </source>
</evidence>
<name>R7T4C5_CAPTE</name>
<gene>
    <name evidence="2" type="ORF">CAPTEDRAFT_201761</name>
</gene>
<feature type="compositionally biased region" description="Basic residues" evidence="1">
    <location>
        <begin position="1"/>
        <end position="12"/>
    </location>
</feature>
<dbReference type="Proteomes" id="UP000014760">
    <property type="component" value="Unassembled WGS sequence"/>
</dbReference>
<dbReference type="EMBL" id="AMQN01015657">
    <property type="status" value="NOT_ANNOTATED_CDS"/>
    <property type="molecule type" value="Genomic_DNA"/>
</dbReference>
<feature type="compositionally biased region" description="Basic and acidic residues" evidence="1">
    <location>
        <begin position="33"/>
        <end position="46"/>
    </location>
</feature>